<keyword evidence="1" id="KW-0472">Membrane</keyword>
<comment type="caution">
    <text evidence="2">The sequence shown here is derived from an EMBL/GenBank/DDBJ whole genome shotgun (WGS) entry which is preliminary data.</text>
</comment>
<reference evidence="3" key="2">
    <citation type="submission" date="2021-03" db="EMBL/GenBank/DDBJ databases">
        <authorList>
            <person name="Jaffe A."/>
        </authorList>
    </citation>
    <scope>NUCLEOTIDE SEQUENCE</scope>
    <source>
        <strain evidence="3">RIFCSPLOWO2_01_FULL_58_19</strain>
    </source>
</reference>
<dbReference type="EMBL" id="DUGH01000135">
    <property type="protein sequence ID" value="HIH16875.1"/>
    <property type="molecule type" value="Genomic_DNA"/>
</dbReference>
<gene>
    <name evidence="2" type="ORF">HA252_05720</name>
    <name evidence="3" type="ORF">J4203_02880</name>
</gene>
<dbReference type="Proteomes" id="UP000678237">
    <property type="component" value="Unassembled WGS sequence"/>
</dbReference>
<protein>
    <submittedName>
        <fullName evidence="2">Uncharacterized protein</fullName>
    </submittedName>
</protein>
<proteinExistence type="predicted"/>
<dbReference type="AlphaFoldDB" id="A0A7J4JKM7"/>
<name>A0A7J4JKM7_9ARCH</name>
<sequence length="187" mass="21114">MATASFKANQRLGRRGQIVSYDIYLAVFVFLILFGAMYLLWQGNLKHLDRERRILEMKYTAVQVADYLVSSPGNPVDWEVNLDPTAVGLASERLLLSESKVAKLPGLYEDGVQKLDYAMAKNYLNIANYDFYLKIESGSSLLFESGKANDSGLFIVSEYPLKEARIAYSRMVQYDNQPALLTLTIYG</sequence>
<evidence type="ECO:0000313" key="4">
    <source>
        <dbReference type="Proteomes" id="UP000564964"/>
    </source>
</evidence>
<evidence type="ECO:0000256" key="1">
    <source>
        <dbReference type="SAM" id="Phobius"/>
    </source>
</evidence>
<dbReference type="EMBL" id="JAGVWE010000002">
    <property type="protein sequence ID" value="MBS3062792.1"/>
    <property type="molecule type" value="Genomic_DNA"/>
</dbReference>
<accession>A0A7J4JKM7</accession>
<keyword evidence="1" id="KW-0812">Transmembrane</keyword>
<evidence type="ECO:0000313" key="3">
    <source>
        <dbReference type="EMBL" id="MBS3062792.1"/>
    </source>
</evidence>
<feature type="transmembrane region" description="Helical" evidence="1">
    <location>
        <begin position="21"/>
        <end position="41"/>
    </location>
</feature>
<reference evidence="3" key="3">
    <citation type="submission" date="2021-05" db="EMBL/GenBank/DDBJ databases">
        <title>Protein family content uncovers lineage relationships and bacterial pathway maintenance mechanisms in DPANN archaea.</title>
        <authorList>
            <person name="Castelle C.J."/>
            <person name="Meheust R."/>
            <person name="Jaffe A.L."/>
            <person name="Seitz K."/>
            <person name="Gong X."/>
            <person name="Baker B.J."/>
            <person name="Banfield J.F."/>
        </authorList>
    </citation>
    <scope>NUCLEOTIDE SEQUENCE</scope>
    <source>
        <strain evidence="3">RIFCSPLOWO2_01_FULL_58_19</strain>
    </source>
</reference>
<evidence type="ECO:0000313" key="2">
    <source>
        <dbReference type="EMBL" id="HIH16875.1"/>
    </source>
</evidence>
<dbReference type="Proteomes" id="UP000564964">
    <property type="component" value="Unassembled WGS sequence"/>
</dbReference>
<organism evidence="2 4">
    <name type="scientific">Candidatus Iainarchaeum sp</name>
    <dbReference type="NCBI Taxonomy" id="3101447"/>
    <lineage>
        <taxon>Archaea</taxon>
        <taxon>Candidatus Iainarchaeota</taxon>
        <taxon>Candidatus Iainarchaeia</taxon>
        <taxon>Candidatus Iainarchaeales</taxon>
        <taxon>Candidatus Iainarchaeaceae</taxon>
        <taxon>Candidatus Iainarchaeum</taxon>
    </lineage>
</organism>
<keyword evidence="1" id="KW-1133">Transmembrane helix</keyword>
<reference evidence="2" key="1">
    <citation type="journal article" date="2020" name="bioRxiv">
        <title>A rank-normalized archaeal taxonomy based on genome phylogeny resolves widespread incomplete and uneven classifications.</title>
        <authorList>
            <person name="Rinke C."/>
            <person name="Chuvochina M."/>
            <person name="Mussig A.J."/>
            <person name="Chaumeil P.-A."/>
            <person name="Waite D.W."/>
            <person name="Whitman W.B."/>
            <person name="Parks D.H."/>
            <person name="Hugenholtz P."/>
        </authorList>
    </citation>
    <scope>NUCLEOTIDE SEQUENCE</scope>
    <source>
        <strain evidence="2">UBA10219</strain>
    </source>
</reference>